<organism evidence="3 4">
    <name type="scientific">Exocentrus adspersus</name>
    <dbReference type="NCBI Taxonomy" id="1586481"/>
    <lineage>
        <taxon>Eukaryota</taxon>
        <taxon>Metazoa</taxon>
        <taxon>Ecdysozoa</taxon>
        <taxon>Arthropoda</taxon>
        <taxon>Hexapoda</taxon>
        <taxon>Insecta</taxon>
        <taxon>Pterygota</taxon>
        <taxon>Neoptera</taxon>
        <taxon>Endopterygota</taxon>
        <taxon>Coleoptera</taxon>
        <taxon>Polyphaga</taxon>
        <taxon>Cucujiformia</taxon>
        <taxon>Chrysomeloidea</taxon>
        <taxon>Cerambycidae</taxon>
        <taxon>Lamiinae</taxon>
        <taxon>Acanthocinini</taxon>
        <taxon>Exocentrus</taxon>
    </lineage>
</organism>
<comment type="caution">
    <text evidence="3">The sequence shown here is derived from an EMBL/GenBank/DDBJ whole genome shotgun (WGS) entry which is preliminary data.</text>
</comment>
<name>A0AAV8VRD4_9CUCU</name>
<dbReference type="Proteomes" id="UP001159042">
    <property type="component" value="Unassembled WGS sequence"/>
</dbReference>
<feature type="domain" description="ELMO" evidence="2">
    <location>
        <begin position="140"/>
        <end position="296"/>
    </location>
</feature>
<dbReference type="PANTHER" id="PTHR12771:SF51">
    <property type="entry name" value="LD01482P"/>
    <property type="match status" value="1"/>
</dbReference>
<evidence type="ECO:0000313" key="4">
    <source>
        <dbReference type="Proteomes" id="UP001159042"/>
    </source>
</evidence>
<dbReference type="InterPro" id="IPR050868">
    <property type="entry name" value="ELMO_domain-containing"/>
</dbReference>
<dbReference type="PROSITE" id="PS51335">
    <property type="entry name" value="ELMO"/>
    <property type="match status" value="1"/>
</dbReference>
<accession>A0AAV8VRD4</accession>
<sequence>MTFSLWWLFTLYLRPIIKWFLRKTTGLCELQRICYGEVNGAPRIRAVERSLALSKSQQIKQLLQHLNDISDNRRFAGTNEREVVRGAVSTVLLVKKVNPHVHFQFVRSLGICIEQIWGYRQLIAEVEALRTTKFDSDCFEHERKLYDLWDNLMPDEGLEGRVTKQWQDIGFQGDDPKTDFRGMGMLGLENLLFFSSEYQAPARHVLSHSHHPVYGYCFAIVGINLTSLAWQMLRDGSAKTYVYNTSKSLPSVRLFHQFYSYLFYEFDRFWVECKPRDIMEFSSIKDRFESNIRTSLQDGNTTFRIGVSVDNI</sequence>
<dbReference type="AlphaFoldDB" id="A0AAV8VRD4"/>
<dbReference type="GO" id="GO:0005096">
    <property type="term" value="F:GTPase activator activity"/>
    <property type="evidence" value="ECO:0007669"/>
    <property type="project" value="TreeGrafter"/>
</dbReference>
<protein>
    <recommendedName>
        <fullName evidence="2">ELMO domain-containing protein</fullName>
    </recommendedName>
</protein>
<dbReference type="PANTHER" id="PTHR12771">
    <property type="entry name" value="ENGULFMENT AND CELL MOTILITY"/>
    <property type="match status" value="1"/>
</dbReference>
<keyword evidence="4" id="KW-1185">Reference proteome</keyword>
<feature type="signal peptide" evidence="1">
    <location>
        <begin position="1"/>
        <end position="26"/>
    </location>
</feature>
<reference evidence="3 4" key="1">
    <citation type="journal article" date="2023" name="Insect Mol. Biol.">
        <title>Genome sequencing provides insights into the evolution of gene families encoding plant cell wall-degrading enzymes in longhorned beetles.</title>
        <authorList>
            <person name="Shin N.R."/>
            <person name="Okamura Y."/>
            <person name="Kirsch R."/>
            <person name="Pauchet Y."/>
        </authorList>
    </citation>
    <scope>NUCLEOTIDE SEQUENCE [LARGE SCALE GENOMIC DNA]</scope>
    <source>
        <strain evidence="3">EAD_L_NR</strain>
    </source>
</reference>
<dbReference type="Pfam" id="PF04727">
    <property type="entry name" value="ELMO_CED12"/>
    <property type="match status" value="1"/>
</dbReference>
<evidence type="ECO:0000256" key="1">
    <source>
        <dbReference type="SAM" id="SignalP"/>
    </source>
</evidence>
<dbReference type="InterPro" id="IPR006816">
    <property type="entry name" value="ELMO_dom"/>
</dbReference>
<proteinExistence type="predicted"/>
<evidence type="ECO:0000259" key="2">
    <source>
        <dbReference type="PROSITE" id="PS51335"/>
    </source>
</evidence>
<gene>
    <name evidence="3" type="ORF">NQ315_000216</name>
</gene>
<feature type="chain" id="PRO_5043631028" description="ELMO domain-containing protein" evidence="1">
    <location>
        <begin position="27"/>
        <end position="312"/>
    </location>
</feature>
<dbReference type="EMBL" id="JANEYG010000041">
    <property type="protein sequence ID" value="KAJ8916572.1"/>
    <property type="molecule type" value="Genomic_DNA"/>
</dbReference>
<evidence type="ECO:0000313" key="3">
    <source>
        <dbReference type="EMBL" id="KAJ8916572.1"/>
    </source>
</evidence>
<keyword evidence="1" id="KW-0732">Signal</keyword>